<reference evidence="2" key="1">
    <citation type="submission" date="2016-10" db="EMBL/GenBank/DDBJ databases">
        <authorList>
            <person name="Varghese N."/>
            <person name="Submissions S."/>
        </authorList>
    </citation>
    <scope>NUCLEOTIDE SEQUENCE [LARGE SCALE GENOMIC DNA]</scope>
    <source>
        <strain evidence="2">DSM 15363</strain>
    </source>
</reference>
<dbReference type="Proteomes" id="UP000199492">
    <property type="component" value="Unassembled WGS sequence"/>
</dbReference>
<sequence>MRKAKSSGMKDYLTDRKIAQVGKKQIPKNIGKSIEVNTTELIQNGYTNLGLFLNEDTINSIKTKADNFECYDPFRKELGTFKLSQTPKQVHVANYRRKDLASIKEILDIANNSDILNAAQDFLGATPTISNINMWWSFSGKEQAEQAQLFHRDVDDFRFCKLFIYLTDVEMNNGPHVYVEGSSVSPKLRKIRRYEDSEIYDAFGKEKVKYFTFPKGTAFLVDTYGFHKGLLPSEGKRLLFQVQYSLSPIGIENYEPINIGAHNYDPYINRLILE</sequence>
<evidence type="ECO:0000313" key="1">
    <source>
        <dbReference type="EMBL" id="SDG75276.1"/>
    </source>
</evidence>
<keyword evidence="1" id="KW-0560">Oxidoreductase</keyword>
<dbReference type="Pfam" id="PF05721">
    <property type="entry name" value="PhyH"/>
    <property type="match status" value="1"/>
</dbReference>
<accession>A0A1G7WTQ3</accession>
<dbReference type="SUPFAM" id="SSF51197">
    <property type="entry name" value="Clavaminate synthase-like"/>
    <property type="match status" value="1"/>
</dbReference>
<evidence type="ECO:0000313" key="2">
    <source>
        <dbReference type="Proteomes" id="UP000199492"/>
    </source>
</evidence>
<keyword evidence="1" id="KW-0223">Dioxygenase</keyword>
<protein>
    <submittedName>
        <fullName evidence="1">Phytanoyl-CoA dioxygenase (PhyH)</fullName>
    </submittedName>
</protein>
<gene>
    <name evidence="1" type="ORF">SAMN04489796_101485</name>
</gene>
<dbReference type="STRING" id="262004.SAMN04489796_101485"/>
<proteinExistence type="predicted"/>
<dbReference type="GO" id="GO:0016706">
    <property type="term" value="F:2-oxoglutarate-dependent dioxygenase activity"/>
    <property type="evidence" value="ECO:0007669"/>
    <property type="project" value="UniProtKB-ARBA"/>
</dbReference>
<dbReference type="AlphaFoldDB" id="A0A1G7WTQ3"/>
<organism evidence="1 2">
    <name type="scientific">Winogradskyella thalassocola</name>
    <dbReference type="NCBI Taxonomy" id="262004"/>
    <lineage>
        <taxon>Bacteria</taxon>
        <taxon>Pseudomonadati</taxon>
        <taxon>Bacteroidota</taxon>
        <taxon>Flavobacteriia</taxon>
        <taxon>Flavobacteriales</taxon>
        <taxon>Flavobacteriaceae</taxon>
        <taxon>Winogradskyella</taxon>
    </lineage>
</organism>
<dbReference type="EMBL" id="FNCZ01000001">
    <property type="protein sequence ID" value="SDG75276.1"/>
    <property type="molecule type" value="Genomic_DNA"/>
</dbReference>
<keyword evidence="2" id="KW-1185">Reference proteome</keyword>
<dbReference type="Gene3D" id="2.60.120.620">
    <property type="entry name" value="q2cbj1_9rhob like domain"/>
    <property type="match status" value="1"/>
</dbReference>
<dbReference type="InterPro" id="IPR008775">
    <property type="entry name" value="Phytyl_CoA_dOase-like"/>
</dbReference>
<name>A0A1G7WTQ3_9FLAO</name>